<dbReference type="EMBL" id="VCPC01000001">
    <property type="protein sequence ID" value="TMV15560.1"/>
    <property type="molecule type" value="Genomic_DNA"/>
</dbReference>
<dbReference type="PANTHER" id="PTHR47623">
    <property type="entry name" value="OS09G0287300 PROTEIN"/>
    <property type="match status" value="1"/>
</dbReference>
<dbReference type="Proteomes" id="UP001191082">
    <property type="component" value="Unassembled WGS sequence"/>
</dbReference>
<evidence type="ECO:0000313" key="1">
    <source>
        <dbReference type="EMBL" id="TMV15560.1"/>
    </source>
</evidence>
<dbReference type="InterPro" id="IPR029033">
    <property type="entry name" value="His_PPase_superfam"/>
</dbReference>
<dbReference type="InterPro" id="IPR013078">
    <property type="entry name" value="His_Pase_superF_clade-1"/>
</dbReference>
<reference evidence="1 2" key="1">
    <citation type="submission" date="2019-05" db="EMBL/GenBank/DDBJ databases">
        <title>Marivita sp. nov. isolated from sea sediment.</title>
        <authorList>
            <person name="Kim W."/>
        </authorList>
    </citation>
    <scope>NUCLEOTIDE SEQUENCE [LARGE SCALE GENOMIC DNA]</scope>
    <source>
        <strain evidence="1 2">CAU 1492</strain>
    </source>
</reference>
<comment type="caution">
    <text evidence="1">The sequence shown here is derived from an EMBL/GenBank/DDBJ whole genome shotgun (WGS) entry which is preliminary data.</text>
</comment>
<organism evidence="1 2">
    <name type="scientific">Arenibacterium halophilum</name>
    <dbReference type="NCBI Taxonomy" id="2583821"/>
    <lineage>
        <taxon>Bacteria</taxon>
        <taxon>Pseudomonadati</taxon>
        <taxon>Pseudomonadota</taxon>
        <taxon>Alphaproteobacteria</taxon>
        <taxon>Rhodobacterales</taxon>
        <taxon>Paracoccaceae</taxon>
        <taxon>Arenibacterium</taxon>
    </lineage>
</organism>
<name>A0ABY2XEW5_9RHOB</name>
<dbReference type="CDD" id="cd07067">
    <property type="entry name" value="HP_PGM_like"/>
    <property type="match status" value="1"/>
</dbReference>
<sequence length="166" mass="18436">MTKTLILMRHAKSDWGAPSLPDKLRPLNARGQRSATALGDWLRAKGHLPQTVLCSSAIRTRETLAGLGLMNTTVNYSDDLYHAEADVMFQVLKRASSDTVLMIGHNPGICDFAQMLMEDAPDHIRFHDYPTCATLVARFDIADWTALQWRSGQPVDFTVPRDLIGG</sequence>
<dbReference type="PANTHER" id="PTHR47623:SF1">
    <property type="entry name" value="OS09G0287300 PROTEIN"/>
    <property type="match status" value="1"/>
</dbReference>
<dbReference type="Pfam" id="PF00300">
    <property type="entry name" value="His_Phos_1"/>
    <property type="match status" value="1"/>
</dbReference>
<accession>A0ABY2XEW5</accession>
<proteinExistence type="predicted"/>
<keyword evidence="2" id="KW-1185">Reference proteome</keyword>
<dbReference type="SUPFAM" id="SSF53254">
    <property type="entry name" value="Phosphoglycerate mutase-like"/>
    <property type="match status" value="1"/>
</dbReference>
<dbReference type="SMART" id="SM00855">
    <property type="entry name" value="PGAM"/>
    <property type="match status" value="1"/>
</dbReference>
<gene>
    <name evidence="1" type="ORF">FGK64_06300</name>
</gene>
<dbReference type="RefSeq" id="WP_138862904.1">
    <property type="nucleotide sequence ID" value="NZ_VCPC01000001.1"/>
</dbReference>
<dbReference type="Gene3D" id="3.40.50.1240">
    <property type="entry name" value="Phosphoglycerate mutase-like"/>
    <property type="match status" value="1"/>
</dbReference>
<protein>
    <submittedName>
        <fullName evidence="1">Histidine phosphatase family protein</fullName>
    </submittedName>
</protein>
<evidence type="ECO:0000313" key="2">
    <source>
        <dbReference type="Proteomes" id="UP001191082"/>
    </source>
</evidence>